<evidence type="ECO:0000313" key="2">
    <source>
        <dbReference type="Proteomes" id="UP000595814"/>
    </source>
</evidence>
<evidence type="ECO:0000313" key="1">
    <source>
        <dbReference type="EMBL" id="QQK07910.1"/>
    </source>
</evidence>
<name>A0AC61MQE9_9FIRM</name>
<keyword evidence="2" id="KW-1185">Reference proteome</keyword>
<reference evidence="1 2" key="1">
    <citation type="journal article" date="2022" name="Int. J. Syst. Evol. Microbiol.">
        <title>Miniphocaeibacter halophilus sp. nov., an ammonium-tolerant acetate-producing bacterium isolated from a biogas system.</title>
        <authorList>
            <person name="Schnurer A."/>
            <person name="Singh A."/>
            <person name="Bi S."/>
            <person name="Qiao W."/>
            <person name="Westerholm M."/>
        </authorList>
    </citation>
    <scope>NUCLEOTIDE SEQUENCE [LARGE SCALE GENOMIC DNA]</scope>
    <source>
        <strain evidence="1 2">AMB_01</strain>
    </source>
</reference>
<protein>
    <submittedName>
        <fullName evidence="1">Chromate transporter</fullName>
    </submittedName>
</protein>
<accession>A0AC61MQE9</accession>
<proteinExistence type="predicted"/>
<gene>
    <name evidence="1" type="ORF">JFY71_11660</name>
</gene>
<dbReference type="Proteomes" id="UP000595814">
    <property type="component" value="Chromosome"/>
</dbReference>
<sequence length="172" mass="18769">MIFLKLFFTFFKIGLFSFGGGYAMIPLILQEIVNTNGWIEKIDLINMISISQVTPGPIAINIATFVGYVISGVRGSLVATISVILPSVILVTIMFFFIKKFKGNIYLEWFLKGIRVVVVGLIGAGFLSIFLEGVNNVFAVIVFTVSFYLVAFKKVHPIPVIVVAGILGAVVS</sequence>
<dbReference type="EMBL" id="CP066744">
    <property type="protein sequence ID" value="QQK07910.1"/>
    <property type="molecule type" value="Genomic_DNA"/>
</dbReference>
<organism evidence="1 2">
    <name type="scientific">Miniphocaeibacter halophilus</name>
    <dbReference type="NCBI Taxonomy" id="2931922"/>
    <lineage>
        <taxon>Bacteria</taxon>
        <taxon>Bacillati</taxon>
        <taxon>Bacillota</taxon>
        <taxon>Tissierellia</taxon>
        <taxon>Tissierellales</taxon>
        <taxon>Peptoniphilaceae</taxon>
        <taxon>Miniphocaeibacter</taxon>
    </lineage>
</organism>